<proteinExistence type="predicted"/>
<dbReference type="SUPFAM" id="SSF54593">
    <property type="entry name" value="Glyoxalase/Bleomycin resistance protein/Dihydroxybiphenyl dioxygenase"/>
    <property type="match status" value="1"/>
</dbReference>
<dbReference type="EMBL" id="AWXE01000005">
    <property type="protein sequence ID" value="ERL46017.1"/>
    <property type="molecule type" value="Genomic_DNA"/>
</dbReference>
<evidence type="ECO:0000313" key="2">
    <source>
        <dbReference type="EMBL" id="ERL46017.1"/>
    </source>
</evidence>
<reference evidence="2 3" key="1">
    <citation type="journal article" date="2014" name="FEMS Microbiol. Ecol.">
        <title>Genomic differentiation among two strains of the PS1 clade isolated from geographically separated marine habitats.</title>
        <authorList>
            <person name="Jimenez-Infante F."/>
            <person name="Ngugi D.K."/>
            <person name="Alam I."/>
            <person name="Rashid M."/>
            <person name="Baalawi W."/>
            <person name="Kamau A.A."/>
            <person name="Bajic V.B."/>
            <person name="Stingl U."/>
        </authorList>
    </citation>
    <scope>NUCLEOTIDE SEQUENCE [LARGE SCALE GENOMIC DNA]</scope>
    <source>
        <strain evidence="2 3">RS24</strain>
    </source>
</reference>
<dbReference type="InterPro" id="IPR037523">
    <property type="entry name" value="VOC_core"/>
</dbReference>
<dbReference type="Proteomes" id="UP000016762">
    <property type="component" value="Unassembled WGS sequence"/>
</dbReference>
<dbReference type="AlphaFoldDB" id="U2XLL3"/>
<gene>
    <name evidence="2" type="ORF">RS24_02088</name>
</gene>
<dbReference type="OrthoDB" id="9792173at2"/>
<dbReference type="Gene3D" id="3.10.180.10">
    <property type="entry name" value="2,3-Dihydroxybiphenyl 1,2-Dioxygenase, domain 1"/>
    <property type="match status" value="1"/>
</dbReference>
<organism evidence="2 3">
    <name type="scientific">Candidatus Micropelagius thuwalensis</name>
    <dbReference type="NCBI Taxonomy" id="1397666"/>
    <lineage>
        <taxon>Bacteria</taxon>
        <taxon>Pseudomonadati</taxon>
        <taxon>Pseudomonadota</taxon>
        <taxon>Alphaproteobacteria</taxon>
        <taxon>PS1 clade</taxon>
        <taxon>Candidatus Micropelagius</taxon>
    </lineage>
</organism>
<evidence type="ECO:0000313" key="3">
    <source>
        <dbReference type="Proteomes" id="UP000016762"/>
    </source>
</evidence>
<accession>U2XLL3</accession>
<keyword evidence="3" id="KW-1185">Reference proteome</keyword>
<sequence>MQLENLFGPITQIGYLTDDIETTAGFWTQTSGIGPWTRMSGVSMAATMDGQPSDINIDVAITYKGDVQIELIQPLCDSPSPYQAYKEAGLWGLHHVQFTTKNMDASVELAKSAGLEVACTISQGGGVYNYLRGPGVWFEMIEASKDLEMFFGMIKSACDDWDGNELIRDITL</sequence>
<evidence type="ECO:0000259" key="1">
    <source>
        <dbReference type="PROSITE" id="PS51819"/>
    </source>
</evidence>
<dbReference type="Pfam" id="PF13669">
    <property type="entry name" value="Glyoxalase_4"/>
    <property type="match status" value="1"/>
</dbReference>
<dbReference type="PROSITE" id="PS51819">
    <property type="entry name" value="VOC"/>
    <property type="match status" value="1"/>
</dbReference>
<dbReference type="STRING" id="1397666.RS24_02088"/>
<feature type="domain" description="VOC" evidence="1">
    <location>
        <begin position="9"/>
        <end position="144"/>
    </location>
</feature>
<comment type="caution">
    <text evidence="2">The sequence shown here is derived from an EMBL/GenBank/DDBJ whole genome shotgun (WGS) entry which is preliminary data.</text>
</comment>
<name>U2XLL3_9PROT</name>
<protein>
    <recommendedName>
        <fullName evidence="1">VOC domain-containing protein</fullName>
    </recommendedName>
</protein>
<dbReference type="RefSeq" id="WP_021777990.1">
    <property type="nucleotide sequence ID" value="NZ_AWXE01000005.1"/>
</dbReference>
<dbReference type="InterPro" id="IPR029068">
    <property type="entry name" value="Glyas_Bleomycin-R_OHBP_Dase"/>
</dbReference>
<dbReference type="eggNOG" id="COG0346">
    <property type="taxonomic scope" value="Bacteria"/>
</dbReference>